<comment type="caution">
    <text evidence="1">The sequence shown here is derived from an EMBL/GenBank/DDBJ whole genome shotgun (WGS) entry which is preliminary data.</text>
</comment>
<dbReference type="EMBL" id="JACEIK010005260">
    <property type="protein sequence ID" value="MCE0481098.1"/>
    <property type="molecule type" value="Genomic_DNA"/>
</dbReference>
<name>A0ABS8VJW6_DATST</name>
<gene>
    <name evidence="1" type="ORF">HAX54_038509</name>
</gene>
<sequence>PKPPLSIAQNPSSILPLAEYSNDEEGTQLENPSSPPIVLEILAHTQGESPPPNSTPISSNSPILEQLKRAHPHKYIAKKLPVTSTPHTRSTIKAYLASAAAASKHYHKAKGKCSLRDEEDLVPEEPIVVYEYSKEYLKVLKRHMLVSSVEDASDMVDFVAKMEATGLV</sequence>
<organism evidence="1 2">
    <name type="scientific">Datura stramonium</name>
    <name type="common">Jimsonweed</name>
    <name type="synonym">Common thornapple</name>
    <dbReference type="NCBI Taxonomy" id="4076"/>
    <lineage>
        <taxon>Eukaryota</taxon>
        <taxon>Viridiplantae</taxon>
        <taxon>Streptophyta</taxon>
        <taxon>Embryophyta</taxon>
        <taxon>Tracheophyta</taxon>
        <taxon>Spermatophyta</taxon>
        <taxon>Magnoliopsida</taxon>
        <taxon>eudicotyledons</taxon>
        <taxon>Gunneridae</taxon>
        <taxon>Pentapetalae</taxon>
        <taxon>asterids</taxon>
        <taxon>lamiids</taxon>
        <taxon>Solanales</taxon>
        <taxon>Solanaceae</taxon>
        <taxon>Solanoideae</taxon>
        <taxon>Datureae</taxon>
        <taxon>Datura</taxon>
    </lineage>
</organism>
<reference evidence="1 2" key="1">
    <citation type="journal article" date="2021" name="BMC Genomics">
        <title>Datura genome reveals duplications of psychoactive alkaloid biosynthetic genes and high mutation rate following tissue culture.</title>
        <authorList>
            <person name="Rajewski A."/>
            <person name="Carter-House D."/>
            <person name="Stajich J."/>
            <person name="Litt A."/>
        </authorList>
    </citation>
    <scope>NUCLEOTIDE SEQUENCE [LARGE SCALE GENOMIC DNA]</scope>
    <source>
        <strain evidence="1">AR-01</strain>
    </source>
</reference>
<accession>A0ABS8VJW6</accession>
<feature type="non-terminal residue" evidence="1">
    <location>
        <position position="1"/>
    </location>
</feature>
<dbReference type="Proteomes" id="UP000823775">
    <property type="component" value="Unassembled WGS sequence"/>
</dbReference>
<evidence type="ECO:0000313" key="1">
    <source>
        <dbReference type="EMBL" id="MCE0481098.1"/>
    </source>
</evidence>
<keyword evidence="2" id="KW-1185">Reference proteome</keyword>
<protein>
    <submittedName>
        <fullName evidence="1">Uncharacterized protein</fullName>
    </submittedName>
</protein>
<evidence type="ECO:0000313" key="2">
    <source>
        <dbReference type="Proteomes" id="UP000823775"/>
    </source>
</evidence>
<proteinExistence type="predicted"/>